<sequence>MLPELKDLLVSPFISYAMFKVNPDYTTEHIITPGRYNEYPGYDKISDAVKAELDTLHIVQEAARYDGPGRPKVHFRLIVNNETVASMLASQIALSF</sequence>
<organism evidence="1 2">
    <name type="scientific">Entomortierella parvispora</name>
    <dbReference type="NCBI Taxonomy" id="205924"/>
    <lineage>
        <taxon>Eukaryota</taxon>
        <taxon>Fungi</taxon>
        <taxon>Fungi incertae sedis</taxon>
        <taxon>Mucoromycota</taxon>
        <taxon>Mortierellomycotina</taxon>
        <taxon>Mortierellomycetes</taxon>
        <taxon>Mortierellales</taxon>
        <taxon>Mortierellaceae</taxon>
        <taxon>Entomortierella</taxon>
    </lineage>
</organism>
<reference evidence="1" key="1">
    <citation type="submission" date="2021-11" db="EMBL/GenBank/DDBJ databases">
        <authorList>
            <person name="Herlambang A."/>
            <person name="Guo Y."/>
            <person name="Takashima Y."/>
            <person name="Nishizawa T."/>
        </authorList>
    </citation>
    <scope>NUCLEOTIDE SEQUENCE</scope>
    <source>
        <strain evidence="1">E1425</strain>
    </source>
</reference>
<dbReference type="Proteomes" id="UP000827284">
    <property type="component" value="Unassembled WGS sequence"/>
</dbReference>
<dbReference type="EMBL" id="BQFW01000006">
    <property type="protein sequence ID" value="GJJ71720.1"/>
    <property type="molecule type" value="Genomic_DNA"/>
</dbReference>
<comment type="caution">
    <text evidence="1">The sequence shown here is derived from an EMBL/GenBank/DDBJ whole genome shotgun (WGS) entry which is preliminary data.</text>
</comment>
<keyword evidence="2" id="KW-1185">Reference proteome</keyword>
<dbReference type="AlphaFoldDB" id="A0A9P3H818"/>
<name>A0A9P3H818_9FUNG</name>
<protein>
    <submittedName>
        <fullName evidence="1">Uncharacterized protein</fullName>
    </submittedName>
</protein>
<evidence type="ECO:0000313" key="1">
    <source>
        <dbReference type="EMBL" id="GJJ71720.1"/>
    </source>
</evidence>
<evidence type="ECO:0000313" key="2">
    <source>
        <dbReference type="Proteomes" id="UP000827284"/>
    </source>
</evidence>
<dbReference type="OrthoDB" id="2423612at2759"/>
<reference evidence="1" key="2">
    <citation type="journal article" date="2022" name="Microbiol. Resour. Announc.">
        <title>Whole-Genome Sequence of Entomortierella parvispora E1425, a Mucoromycotan Fungus Associated with Burkholderiaceae-Related Endosymbiotic Bacteria.</title>
        <authorList>
            <person name="Herlambang A."/>
            <person name="Guo Y."/>
            <person name="Takashima Y."/>
            <person name="Narisawa K."/>
            <person name="Ohta H."/>
            <person name="Nishizawa T."/>
        </authorList>
    </citation>
    <scope>NUCLEOTIDE SEQUENCE</scope>
    <source>
        <strain evidence="1">E1425</strain>
    </source>
</reference>
<proteinExistence type="predicted"/>
<accession>A0A9P3H818</accession>
<gene>
    <name evidence="1" type="ORF">EMPS_04077</name>
</gene>